<feature type="domain" description="RNase L inhibitor RLI-like possible metal-binding" evidence="2">
    <location>
        <begin position="50"/>
        <end position="68"/>
    </location>
</feature>
<dbReference type="Proteomes" id="UP000005205">
    <property type="component" value="Unassembled WGS sequence"/>
</dbReference>
<sequence>MLRRKKNKNKLLERPQHVLSKKQKHYRKRDDEGSDKDNKAEVNEQSINFPMAMWDMEHCDPKKCSGKKTCKTRFDKDPTIECTISRLVSYSSRR</sequence>
<feature type="region of interest" description="Disordered" evidence="1">
    <location>
        <begin position="1"/>
        <end position="44"/>
    </location>
</feature>
<proteinExistence type="predicted"/>
<name>A0A158NWK8_ATTCE</name>
<keyword evidence="4" id="KW-1185">Reference proteome</keyword>
<reference evidence="4" key="1">
    <citation type="journal article" date="2011" name="PLoS Genet.">
        <title>The genome sequence of the leaf-cutter ant Atta cephalotes reveals insights into its obligate symbiotic lifestyle.</title>
        <authorList>
            <person name="Suen G."/>
            <person name="Teiling C."/>
            <person name="Li L."/>
            <person name="Holt C."/>
            <person name="Abouheif E."/>
            <person name="Bornberg-Bauer E."/>
            <person name="Bouffard P."/>
            <person name="Caldera E.J."/>
            <person name="Cash E."/>
            <person name="Cavanaugh A."/>
            <person name="Denas O."/>
            <person name="Elhaik E."/>
            <person name="Fave M.J."/>
            <person name="Gadau J."/>
            <person name="Gibson J.D."/>
            <person name="Graur D."/>
            <person name="Grubbs K.J."/>
            <person name="Hagen D.E."/>
            <person name="Harkins T.T."/>
            <person name="Helmkampf M."/>
            <person name="Hu H."/>
            <person name="Johnson B.R."/>
            <person name="Kim J."/>
            <person name="Marsh S.E."/>
            <person name="Moeller J.A."/>
            <person name="Munoz-Torres M.C."/>
            <person name="Murphy M.C."/>
            <person name="Naughton M.C."/>
            <person name="Nigam S."/>
            <person name="Overson R."/>
            <person name="Rajakumar R."/>
            <person name="Reese J.T."/>
            <person name="Scott J.J."/>
            <person name="Smith C.R."/>
            <person name="Tao S."/>
            <person name="Tsutsui N.D."/>
            <person name="Viljakainen L."/>
            <person name="Wissler L."/>
            <person name="Yandell M.D."/>
            <person name="Zimmer F."/>
            <person name="Taylor J."/>
            <person name="Slater S.C."/>
            <person name="Clifton S.W."/>
            <person name="Warren W.C."/>
            <person name="Elsik C.G."/>
            <person name="Smith C.D."/>
            <person name="Weinstock G.M."/>
            <person name="Gerardo N.M."/>
            <person name="Currie C.R."/>
        </authorList>
    </citation>
    <scope>NUCLEOTIDE SEQUENCE [LARGE SCALE GENOMIC DNA]</scope>
</reference>
<dbReference type="InterPro" id="IPR007209">
    <property type="entry name" value="RNaseL-inhib-like_metal-bd_dom"/>
</dbReference>
<gene>
    <name evidence="3" type="primary">105625186</name>
</gene>
<dbReference type="Pfam" id="PF04068">
    <property type="entry name" value="Fer4_RLI"/>
    <property type="match status" value="1"/>
</dbReference>
<evidence type="ECO:0000256" key="1">
    <source>
        <dbReference type="SAM" id="MobiDB-lite"/>
    </source>
</evidence>
<dbReference type="KEGG" id="acep:105625186"/>
<organism evidence="3 4">
    <name type="scientific">Atta cephalotes</name>
    <name type="common">Leafcutter ant</name>
    <dbReference type="NCBI Taxonomy" id="12957"/>
    <lineage>
        <taxon>Eukaryota</taxon>
        <taxon>Metazoa</taxon>
        <taxon>Ecdysozoa</taxon>
        <taxon>Arthropoda</taxon>
        <taxon>Hexapoda</taxon>
        <taxon>Insecta</taxon>
        <taxon>Pterygota</taxon>
        <taxon>Neoptera</taxon>
        <taxon>Endopterygota</taxon>
        <taxon>Hymenoptera</taxon>
        <taxon>Apocrita</taxon>
        <taxon>Aculeata</taxon>
        <taxon>Formicoidea</taxon>
        <taxon>Formicidae</taxon>
        <taxon>Myrmicinae</taxon>
        <taxon>Atta</taxon>
    </lineage>
</organism>
<dbReference type="EnsemblMetazoa" id="XM_012206526.1">
    <property type="protein sequence ID" value="XP_012061916.1"/>
    <property type="gene ID" value="LOC105625186"/>
</dbReference>
<protein>
    <recommendedName>
        <fullName evidence="2">RNase L inhibitor RLI-like possible metal-binding domain-containing protein</fullName>
    </recommendedName>
</protein>
<evidence type="ECO:0000259" key="2">
    <source>
        <dbReference type="Pfam" id="PF04068"/>
    </source>
</evidence>
<reference evidence="3" key="2">
    <citation type="submission" date="2016-04" db="UniProtKB">
        <authorList>
            <consortium name="EnsemblMetazoa"/>
        </authorList>
    </citation>
    <scope>IDENTIFICATION</scope>
</reference>
<evidence type="ECO:0000313" key="3">
    <source>
        <dbReference type="EnsemblMetazoa" id="XP_012061916.1"/>
    </source>
</evidence>
<accession>A0A158NWK8</accession>
<feature type="compositionally biased region" description="Basic and acidic residues" evidence="1">
    <location>
        <begin position="28"/>
        <end position="42"/>
    </location>
</feature>
<evidence type="ECO:0000313" key="4">
    <source>
        <dbReference type="Proteomes" id="UP000005205"/>
    </source>
</evidence>
<dbReference type="InParanoid" id="A0A158NWK8"/>
<dbReference type="OrthoDB" id="10262062at2759"/>
<dbReference type="EMBL" id="ADTU01028145">
    <property type="status" value="NOT_ANNOTATED_CDS"/>
    <property type="molecule type" value="Genomic_DNA"/>
</dbReference>
<dbReference type="AlphaFoldDB" id="A0A158NWK8"/>